<evidence type="ECO:0000256" key="1">
    <source>
        <dbReference type="SAM" id="SignalP"/>
    </source>
</evidence>
<feature type="domain" description="Methyltransferase" evidence="2">
    <location>
        <begin position="94"/>
        <end position="221"/>
    </location>
</feature>
<dbReference type="PANTHER" id="PTHR43591">
    <property type="entry name" value="METHYLTRANSFERASE"/>
    <property type="match status" value="1"/>
</dbReference>
<evidence type="ECO:0000259" key="2">
    <source>
        <dbReference type="Pfam" id="PF13847"/>
    </source>
</evidence>
<feature type="signal peptide" evidence="1">
    <location>
        <begin position="1"/>
        <end position="33"/>
    </location>
</feature>
<dbReference type="CDD" id="cd02440">
    <property type="entry name" value="AdoMet_MTases"/>
    <property type="match status" value="1"/>
</dbReference>
<dbReference type="InterPro" id="IPR029063">
    <property type="entry name" value="SAM-dependent_MTases_sf"/>
</dbReference>
<dbReference type="Gene3D" id="3.40.50.150">
    <property type="entry name" value="Vaccinia Virus protein VP39"/>
    <property type="match status" value="1"/>
</dbReference>
<proteinExistence type="predicted"/>
<dbReference type="PANTHER" id="PTHR43591:SF24">
    <property type="entry name" value="2-METHOXY-6-POLYPRENYL-1,4-BENZOQUINOL METHYLASE, MITOCHONDRIAL"/>
    <property type="match status" value="1"/>
</dbReference>
<sequence>MATWHVRPAFHRAVKIALLAFAAVGWAAALARAEPEVPAVATADENFTGRERHEYMGRTIAPTMHFSGAGWLTRPTREEEEDPLKLLSSLKVKPGQVVCDFGCGNGYHSLQLAKRVGAAGQVYAIDIQPEMLEMLEERAGPRGLENIKPLLATGEGSGLPAGSFDLVLMVDVYHELSDPEAILAEIRASLKPEGRLVLVEFREEDETVPILPLHKMSQVQVVKELEANSFHLAGQYNRLPWQHVLHFVRSDSPIEKAELKPWRPVR</sequence>
<dbReference type="SUPFAM" id="SSF53335">
    <property type="entry name" value="S-adenosyl-L-methionine-dependent methyltransferases"/>
    <property type="match status" value="1"/>
</dbReference>
<protein>
    <submittedName>
        <fullName evidence="3">Putative methyltransferase</fullName>
    </submittedName>
</protein>
<keyword evidence="4" id="KW-1185">Reference proteome</keyword>
<dbReference type="EMBL" id="AP021861">
    <property type="protein sequence ID" value="BBO31535.1"/>
    <property type="molecule type" value="Genomic_DNA"/>
</dbReference>
<feature type="chain" id="PRO_5025018415" evidence="1">
    <location>
        <begin position="34"/>
        <end position="266"/>
    </location>
</feature>
<dbReference type="KEGG" id="lpav:PLANPX_1147"/>
<organism evidence="3 4">
    <name type="scientific">Lacipirellula parvula</name>
    <dbReference type="NCBI Taxonomy" id="2650471"/>
    <lineage>
        <taxon>Bacteria</taxon>
        <taxon>Pseudomonadati</taxon>
        <taxon>Planctomycetota</taxon>
        <taxon>Planctomycetia</taxon>
        <taxon>Pirellulales</taxon>
        <taxon>Lacipirellulaceae</taxon>
        <taxon>Lacipirellula</taxon>
    </lineage>
</organism>
<gene>
    <name evidence="3" type="ORF">PLANPX_1147</name>
</gene>
<evidence type="ECO:0000313" key="3">
    <source>
        <dbReference type="EMBL" id="BBO31535.1"/>
    </source>
</evidence>
<reference evidence="4" key="1">
    <citation type="submission" date="2019-10" db="EMBL/GenBank/DDBJ databases">
        <title>Lacipirellula parvula gen. nov., sp. nov., representing a lineage of planctomycetes widespread in freshwater anoxic habitats, and description of the family Lacipirellulaceae.</title>
        <authorList>
            <person name="Dedysh S.N."/>
            <person name="Kulichevskaya I.S."/>
            <person name="Beletsky A.V."/>
            <person name="Rakitin A.L."/>
            <person name="Mardanov A.V."/>
            <person name="Ivanova A.A."/>
            <person name="Saltykova V.X."/>
            <person name="Rijpstra W.I.C."/>
            <person name="Sinninghe Damste J.S."/>
            <person name="Ravin N.V."/>
        </authorList>
    </citation>
    <scope>NUCLEOTIDE SEQUENCE [LARGE SCALE GENOMIC DNA]</scope>
    <source>
        <strain evidence="4">PX69</strain>
    </source>
</reference>
<keyword evidence="3" id="KW-0808">Transferase</keyword>
<dbReference type="Pfam" id="PF13847">
    <property type="entry name" value="Methyltransf_31"/>
    <property type="match status" value="1"/>
</dbReference>
<dbReference type="GO" id="GO:0032259">
    <property type="term" value="P:methylation"/>
    <property type="evidence" value="ECO:0007669"/>
    <property type="project" value="UniProtKB-KW"/>
</dbReference>
<name>A0A5K7X566_9BACT</name>
<dbReference type="Proteomes" id="UP000326837">
    <property type="component" value="Chromosome"/>
</dbReference>
<keyword evidence="1" id="KW-0732">Signal</keyword>
<dbReference type="InterPro" id="IPR025714">
    <property type="entry name" value="Methyltranfer_dom"/>
</dbReference>
<keyword evidence="3" id="KW-0489">Methyltransferase</keyword>
<evidence type="ECO:0000313" key="4">
    <source>
        <dbReference type="Proteomes" id="UP000326837"/>
    </source>
</evidence>
<dbReference type="AlphaFoldDB" id="A0A5K7X566"/>
<accession>A0A5K7X566</accession>
<dbReference type="GO" id="GO:0008168">
    <property type="term" value="F:methyltransferase activity"/>
    <property type="evidence" value="ECO:0007669"/>
    <property type="project" value="UniProtKB-KW"/>
</dbReference>